<protein>
    <submittedName>
        <fullName evidence="1">Uncharacterized protein</fullName>
    </submittedName>
</protein>
<evidence type="ECO:0000313" key="2">
    <source>
        <dbReference type="Proteomes" id="UP000757103"/>
    </source>
</evidence>
<dbReference type="Proteomes" id="UP000757103">
    <property type="component" value="Unassembled WGS sequence"/>
</dbReference>
<sequence length="857" mass="97521">MKSRFTFNGIRRATSPASAQPGDCLSIVNLKQKSGSLVPAGSPEVYYKMNDPDCRLLYIHNCYDGEHYISADQNLLYHEAFADKETQELTKISEKILVLESPVTSIQSIGNTLIVVCSEKVYYLLYKNNAYSNLGERPEIPEISFYPYTKYTDAYNVSEYTFMKGYNTPTRLDTEDINYFNTAYYNAFFQLQEKAWDRYYFVQPILIRYALKLYDGSYLYASSPVMLAQPDPIQPCRMSIRLKNSNELCTGSSQGQIIAGNYSISYFVHSINLNDWSDIVKSIDIYVTPEATIFEPDQKQQGLTYKINRTELNGIVSFVLNGDISFLDQETIQKRYLQSPLFYKIASIENYTELEIGHSYDIDNKIRPDMLVHEEVLSPDNTTLLSTGAQVSYVYNKRLHLANLTRKLFPGFPLSLFRADQRYTGVATAYIVTYLKTERGESRVVWSGQLNFYGVNFSPLLSYPDSNAYQMDIVVKYGTMIYRGSFPLTPSEYENRADYLEPSLTPIVLKSDPSGGSSLVVPQPENDTYLQNNILRVSKPENPFSFPAELTYAISNKDIIGIATVTSALSEGQFGEFPLYLFTEEGIWALQNGSGETCYGLQHQLSREPLSKDYPIIPLEEAVVFTSNKGLSFLQGATVQSLLSFDEIIYEDNNLVKFQDISETLLLSTYDSTPLSQYIKKSIMAYNSLDKELIFCQPGQQYSIVLYLPTLYMYRTTQTYTSFLSDTSHLLGQNQSGVVYNLREKATSFNQEVSILSRPISFQSDTLQRWREISLRAYNSIQNVVLSLWGGHDPEDAFTCVGQISCSRTLSGRVTLRVTGPAYKYYRIIMTGIVSSDFHLDAVDVIFNLIDHPYRLR</sequence>
<dbReference type="AlphaFoldDB" id="A0A921MTS1"/>
<reference evidence="1" key="1">
    <citation type="journal article" date="2021" name="PeerJ">
        <title>Extensive microbial diversity within the chicken gut microbiome revealed by metagenomics and culture.</title>
        <authorList>
            <person name="Gilroy R."/>
            <person name="Ravi A."/>
            <person name="Getino M."/>
            <person name="Pursley I."/>
            <person name="Horton D.L."/>
            <person name="Alikhan N.F."/>
            <person name="Baker D."/>
            <person name="Gharbi K."/>
            <person name="Hall N."/>
            <person name="Watson M."/>
            <person name="Adriaenssens E.M."/>
            <person name="Foster-Nyarko E."/>
            <person name="Jarju S."/>
            <person name="Secka A."/>
            <person name="Antonio M."/>
            <person name="Oren A."/>
            <person name="Chaudhuri R.R."/>
            <person name="La Ragione R."/>
            <person name="Hildebrand F."/>
            <person name="Pallen M.J."/>
        </authorList>
    </citation>
    <scope>NUCLEOTIDE SEQUENCE</scope>
    <source>
        <strain evidence="1">CHK121-7720</strain>
    </source>
</reference>
<name>A0A921MTS1_9BACT</name>
<accession>A0A921MTS1</accession>
<comment type="caution">
    <text evidence="1">The sequence shown here is derived from an EMBL/GenBank/DDBJ whole genome shotgun (WGS) entry which is preliminary data.</text>
</comment>
<dbReference type="EMBL" id="DYUD01000029">
    <property type="protein sequence ID" value="HJG89959.1"/>
    <property type="molecule type" value="Genomic_DNA"/>
</dbReference>
<dbReference type="RefSeq" id="WP_273307024.1">
    <property type="nucleotide sequence ID" value="NZ_DYUD01000029.1"/>
</dbReference>
<reference evidence="1" key="2">
    <citation type="submission" date="2021-09" db="EMBL/GenBank/DDBJ databases">
        <authorList>
            <person name="Gilroy R."/>
        </authorList>
    </citation>
    <scope>NUCLEOTIDE SEQUENCE</scope>
    <source>
        <strain evidence="1">CHK121-7720</strain>
    </source>
</reference>
<evidence type="ECO:0000313" key="1">
    <source>
        <dbReference type="EMBL" id="HJG89959.1"/>
    </source>
</evidence>
<organism evidence="1 2">
    <name type="scientific">Barnesiella viscericola</name>
    <dbReference type="NCBI Taxonomy" id="397865"/>
    <lineage>
        <taxon>Bacteria</taxon>
        <taxon>Pseudomonadati</taxon>
        <taxon>Bacteroidota</taxon>
        <taxon>Bacteroidia</taxon>
        <taxon>Bacteroidales</taxon>
        <taxon>Barnesiellaceae</taxon>
        <taxon>Barnesiella</taxon>
    </lineage>
</organism>
<gene>
    <name evidence="1" type="ORF">K8U91_10885</name>
</gene>
<proteinExistence type="predicted"/>